<proteinExistence type="predicted"/>
<keyword evidence="2" id="KW-1185">Reference proteome</keyword>
<feature type="non-terminal residue" evidence="1">
    <location>
        <position position="1"/>
    </location>
</feature>
<protein>
    <submittedName>
        <fullName evidence="1">Uncharacterized protein</fullName>
    </submittedName>
</protein>
<sequence>GLGLGLLGNVDLWPTKNVLFGENTYEALLHYL</sequence>
<feature type="non-terminal residue" evidence="1">
    <location>
        <position position="32"/>
    </location>
</feature>
<comment type="caution">
    <text evidence="1">The sequence shown here is derived from an EMBL/GenBank/DDBJ whole genome shotgun (WGS) entry which is preliminary data.</text>
</comment>
<accession>A0A8T1XC59</accession>
<dbReference type="EMBL" id="JAEFBJ010000095">
    <property type="protein sequence ID" value="KAG7530416.1"/>
    <property type="molecule type" value="Genomic_DNA"/>
</dbReference>
<evidence type="ECO:0000313" key="1">
    <source>
        <dbReference type="EMBL" id="KAG7530416.1"/>
    </source>
</evidence>
<name>A0A8T1XC59_ARASU</name>
<evidence type="ECO:0000313" key="2">
    <source>
        <dbReference type="Proteomes" id="UP000694251"/>
    </source>
</evidence>
<gene>
    <name evidence="1" type="ORF">ISN44_Un95g000030</name>
</gene>
<dbReference type="Proteomes" id="UP000694251">
    <property type="component" value="Unassembled WGS sequence"/>
</dbReference>
<reference evidence="1 2" key="1">
    <citation type="submission" date="2020-12" db="EMBL/GenBank/DDBJ databases">
        <title>Concerted genomic and epigenomic changes stabilize Arabidopsis allopolyploids.</title>
        <authorList>
            <person name="Chen Z."/>
        </authorList>
    </citation>
    <scope>NUCLEOTIDE SEQUENCE [LARGE SCALE GENOMIC DNA]</scope>
    <source>
        <strain evidence="1">As9502</strain>
        <tissue evidence="1">Leaf</tissue>
    </source>
</reference>
<organism evidence="1 2">
    <name type="scientific">Arabidopsis suecica</name>
    <name type="common">Swedish thale-cress</name>
    <name type="synonym">Cardaminopsis suecica</name>
    <dbReference type="NCBI Taxonomy" id="45249"/>
    <lineage>
        <taxon>Eukaryota</taxon>
        <taxon>Viridiplantae</taxon>
        <taxon>Streptophyta</taxon>
        <taxon>Embryophyta</taxon>
        <taxon>Tracheophyta</taxon>
        <taxon>Spermatophyta</taxon>
        <taxon>Magnoliopsida</taxon>
        <taxon>eudicotyledons</taxon>
        <taxon>Gunneridae</taxon>
        <taxon>Pentapetalae</taxon>
        <taxon>rosids</taxon>
        <taxon>malvids</taxon>
        <taxon>Brassicales</taxon>
        <taxon>Brassicaceae</taxon>
        <taxon>Camelineae</taxon>
        <taxon>Arabidopsis</taxon>
    </lineage>
</organism>
<dbReference type="AlphaFoldDB" id="A0A8T1XC59"/>